<reference evidence="12" key="1">
    <citation type="submission" date="2023-06" db="EMBL/GenBank/DDBJ databases">
        <title>Male Hemibagrus guttatus genome.</title>
        <authorList>
            <person name="Bian C."/>
        </authorList>
    </citation>
    <scope>NUCLEOTIDE SEQUENCE</scope>
    <source>
        <strain evidence="12">Male_cb2023</strain>
        <tissue evidence="12">Muscle</tissue>
    </source>
</reference>
<dbReference type="EC" id="2.1.1.211" evidence="10"/>
<comment type="similarity">
    <text evidence="2 10">Belongs to the TRM44 family.</text>
</comment>
<evidence type="ECO:0000256" key="5">
    <source>
        <dbReference type="ARBA" id="ARBA00022679"/>
    </source>
</evidence>
<evidence type="ECO:0000256" key="9">
    <source>
        <dbReference type="PROSITE-ProRule" id="PRU00723"/>
    </source>
</evidence>
<keyword evidence="9" id="KW-0863">Zinc-finger</keyword>
<comment type="function">
    <text evidence="10">Adenosyl-L-methionine (AdoMet)-dependent tRNA (uracil-O(2)-)-methyltransferase.</text>
</comment>
<keyword evidence="7 10" id="KW-0819">tRNA processing</keyword>
<evidence type="ECO:0000256" key="3">
    <source>
        <dbReference type="ARBA" id="ARBA00022490"/>
    </source>
</evidence>
<keyword evidence="9" id="KW-0862">Zinc</keyword>
<organism evidence="12 13">
    <name type="scientific">Hemibagrus guttatus</name>
    <dbReference type="NCBI Taxonomy" id="175788"/>
    <lineage>
        <taxon>Eukaryota</taxon>
        <taxon>Metazoa</taxon>
        <taxon>Chordata</taxon>
        <taxon>Craniata</taxon>
        <taxon>Vertebrata</taxon>
        <taxon>Euteleostomi</taxon>
        <taxon>Actinopterygii</taxon>
        <taxon>Neopterygii</taxon>
        <taxon>Teleostei</taxon>
        <taxon>Ostariophysi</taxon>
        <taxon>Siluriformes</taxon>
        <taxon>Bagridae</taxon>
        <taxon>Hemibagrus</taxon>
    </lineage>
</organism>
<keyword evidence="4 10" id="KW-0489">Methyltransferase</keyword>
<dbReference type="EMBL" id="JAUCMX010000005">
    <property type="protein sequence ID" value="KAK3546453.1"/>
    <property type="molecule type" value="Genomic_DNA"/>
</dbReference>
<gene>
    <name evidence="12" type="ORF">QTP70_026306</name>
</gene>
<dbReference type="Proteomes" id="UP001274896">
    <property type="component" value="Unassembled WGS sequence"/>
</dbReference>
<comment type="caution">
    <text evidence="12">The sequence shown here is derived from an EMBL/GenBank/DDBJ whole genome shotgun (WGS) entry which is preliminary data.</text>
</comment>
<name>A0AAE0VBQ4_9TELE</name>
<evidence type="ECO:0000259" key="11">
    <source>
        <dbReference type="PROSITE" id="PS50103"/>
    </source>
</evidence>
<evidence type="ECO:0000256" key="7">
    <source>
        <dbReference type="ARBA" id="ARBA00022694"/>
    </source>
</evidence>
<protein>
    <recommendedName>
        <fullName evidence="10">tRNA (uracil-O(2)-)-methyltransferase</fullName>
        <ecNumber evidence="10">2.1.1.211</ecNumber>
    </recommendedName>
</protein>
<dbReference type="GO" id="GO:0030488">
    <property type="term" value="P:tRNA methylation"/>
    <property type="evidence" value="ECO:0007669"/>
    <property type="project" value="UniProtKB-UniRule"/>
</dbReference>
<dbReference type="GO" id="GO:0141101">
    <property type="term" value="F:tRNA(Ser) (uridine(44)-2'-O-)-methyltransferase activity"/>
    <property type="evidence" value="ECO:0007669"/>
    <property type="project" value="UniProtKB-EC"/>
</dbReference>
<proteinExistence type="inferred from homology"/>
<evidence type="ECO:0000256" key="2">
    <source>
        <dbReference type="ARBA" id="ARBA00009056"/>
    </source>
</evidence>
<dbReference type="AlphaFoldDB" id="A0AAE0VBQ4"/>
<dbReference type="InterPro" id="IPR000571">
    <property type="entry name" value="Znf_CCCH"/>
</dbReference>
<evidence type="ECO:0000313" key="13">
    <source>
        <dbReference type="Proteomes" id="UP001274896"/>
    </source>
</evidence>
<dbReference type="GO" id="GO:0008270">
    <property type="term" value="F:zinc ion binding"/>
    <property type="evidence" value="ECO:0007669"/>
    <property type="project" value="UniProtKB-KW"/>
</dbReference>
<dbReference type="PANTHER" id="PTHR21210">
    <property type="entry name" value="TRNA (URACIL-O(2)-)-METHYLTRANSFERASE-RELATED"/>
    <property type="match status" value="1"/>
</dbReference>
<comment type="subcellular location">
    <subcellularLocation>
        <location evidence="1 10">Cytoplasm</location>
    </subcellularLocation>
</comment>
<evidence type="ECO:0000256" key="10">
    <source>
        <dbReference type="RuleBase" id="RU368004"/>
    </source>
</evidence>
<keyword evidence="3 10" id="KW-0963">Cytoplasm</keyword>
<dbReference type="PROSITE" id="PS50103">
    <property type="entry name" value="ZF_C3H1"/>
    <property type="match status" value="1"/>
</dbReference>
<keyword evidence="5 10" id="KW-0808">Transferase</keyword>
<keyword evidence="6 10" id="KW-0949">S-adenosyl-L-methionine</keyword>
<evidence type="ECO:0000256" key="1">
    <source>
        <dbReference type="ARBA" id="ARBA00004496"/>
    </source>
</evidence>
<dbReference type="Pfam" id="PF07757">
    <property type="entry name" value="AdoMet_MTase"/>
    <property type="match status" value="2"/>
</dbReference>
<evidence type="ECO:0000256" key="6">
    <source>
        <dbReference type="ARBA" id="ARBA00022691"/>
    </source>
</evidence>
<dbReference type="GO" id="GO:0005737">
    <property type="term" value="C:cytoplasm"/>
    <property type="evidence" value="ECO:0007669"/>
    <property type="project" value="UniProtKB-SubCell"/>
</dbReference>
<keyword evidence="13" id="KW-1185">Reference proteome</keyword>
<comment type="catalytic activity">
    <reaction evidence="8 10">
        <text>uridine(44) in tRNA(Ser) + S-adenosyl-L-methionine = 2'-O-methyluridine(44) in tRNA(Ser) + S-adenosyl-L-homocysteine + H(+)</text>
        <dbReference type="Rhea" id="RHEA:43100"/>
        <dbReference type="Rhea" id="RHEA-COMP:10339"/>
        <dbReference type="Rhea" id="RHEA-COMP:10340"/>
        <dbReference type="ChEBI" id="CHEBI:15378"/>
        <dbReference type="ChEBI" id="CHEBI:57856"/>
        <dbReference type="ChEBI" id="CHEBI:59789"/>
        <dbReference type="ChEBI" id="CHEBI:65315"/>
        <dbReference type="ChEBI" id="CHEBI:74478"/>
        <dbReference type="EC" id="2.1.1.211"/>
    </reaction>
</comment>
<feature type="domain" description="C3H1-type" evidence="11">
    <location>
        <begin position="622"/>
        <end position="652"/>
    </location>
</feature>
<feature type="zinc finger region" description="C3H1-type" evidence="9">
    <location>
        <begin position="622"/>
        <end position="652"/>
    </location>
</feature>
<sequence length="666" mass="75585">MNLEVKCRPEGFWSAVDVWIKKPHVVNKRLCGATETEYRDVSSEELELCLCSLTGVNLRDLPGILSFLSTGHQTVPSWSVGGRTIIPKAVIQSNGPKLYKEIVVKDLNGQTVTFLPVEEKSEGHIILRETNIYQIQLQEQTDDGILSLHTLRPDQWYSDGVAYPKLTWLTSELLPKLARWATDSKATEFKSTLSLIPVEKYSILYQQLKNKYKGIVKVWPEVTDPEKFVFEDVAIATYLLKCPSELLKENQPGFNATVQVLWAEERAEKGTTSRQSFVDLGCGNGLLVHILNNEGHPGKGIDIRKRKIWDMYGPNTHLEEKAITPSAAFLFPKTDWLIGNHSDELTPWIPVIAARQVISRQFKTDVLSSVQSSYHCCYFVLPCCFFDFCGKYQRRQCKKSQYREYIDFINEVSIACGFQTDEDCLRIPSTKRVCLIGKSRRYEQAEEEFADVKRTDYIRGRQALIPTVVTQKIHSGSHQHRDGQEMAKAACDWGKGFQPREKIETVRNCAALPRDFVDGVVLKVAMALLGLAGEKTEEEKEDKIGKERSKWNAGGSLYVRDVAELLEKSTLQTLKKECGGLQTLLKNNHQVFRVEGGQVHIRDWRTQGPQTDLKRKSQTSGALKTRLCWFHTHHPDGCPLSSKDCVFAHGSDDLRPSTRPLKKHRS</sequence>
<keyword evidence="9" id="KW-0479">Metal-binding</keyword>
<evidence type="ECO:0000313" key="12">
    <source>
        <dbReference type="EMBL" id="KAK3546453.1"/>
    </source>
</evidence>
<dbReference type="InterPro" id="IPR011671">
    <property type="entry name" value="tRNA_uracil_MeTrfase"/>
</dbReference>
<evidence type="ECO:0000256" key="4">
    <source>
        <dbReference type="ARBA" id="ARBA00022603"/>
    </source>
</evidence>
<accession>A0AAE0VBQ4</accession>
<evidence type="ECO:0000256" key="8">
    <source>
        <dbReference type="ARBA" id="ARBA00047957"/>
    </source>
</evidence>
<dbReference type="PANTHER" id="PTHR21210:SF0">
    <property type="entry name" value="TRNA (URACIL-O(2)-)-METHYLTRANSFERASE-RELATED"/>
    <property type="match status" value="1"/>
</dbReference>